<dbReference type="Gene3D" id="3.30.428.10">
    <property type="entry name" value="HIT-like"/>
    <property type="match status" value="1"/>
</dbReference>
<evidence type="ECO:0000256" key="3">
    <source>
        <dbReference type="ARBA" id="ARBA00022801"/>
    </source>
</evidence>
<evidence type="ECO:0000256" key="6">
    <source>
        <dbReference type="PIRSR" id="PIRSR639383-2"/>
    </source>
</evidence>
<keyword evidence="2" id="KW-0547">Nucleotide-binding</keyword>
<sequence>MITVLSKYLLKLHTSFNYPVPVVTSRVTVVRMMSAFRYKVAACQMTATNNKDKNLDLVKKLVKRCADHKVQTIYNSHILIDDAGEIVSVYRKIHLFDVTIPERNIFLKESDLNVGGTQICAPIDTPVGKVALSTVSFCYDVRFPEQSILLRKLGADILTFPSAFTQATGEAHWEVLLRARAIENQCYVVAAAQYGRHNSKRVSFGQSMIVDPWGKILAACSGYTEGVEEDESIAVADIDKEYLSKVRQEMPVFQHRRNDIYSLNLIRQTKQIDDNGTFMFGDKIIPGSTVFCQSQYSYAFTNIRCVVPGHILISTLRVAHRLCDLTKEELCDLFQTTVIVQKAVEQEYGANSSTVTVQDGPSAGQTIPHIHVHILPRKQGDFARNDDVYLQLAKHDRDDSSQPLRSREQMAEEARRLRRYFK</sequence>
<accession>A0AAV8W076</accession>
<feature type="domain" description="CN hydrolase" evidence="9">
    <location>
        <begin position="1"/>
        <end position="240"/>
    </location>
</feature>
<name>A0AAV8W076_9CUCU</name>
<dbReference type="Pfam" id="PF00795">
    <property type="entry name" value="CN_hydrolase"/>
    <property type="match status" value="1"/>
</dbReference>
<dbReference type="AlphaFoldDB" id="A0AAV8W076"/>
<dbReference type="GO" id="GO:0047710">
    <property type="term" value="F:bis(5'-adenosyl)-triphosphatase activity"/>
    <property type="evidence" value="ECO:0007669"/>
    <property type="project" value="UniProtKB-EC"/>
</dbReference>
<dbReference type="SUPFAM" id="SSF56317">
    <property type="entry name" value="Carbon-nitrogen hydrolase"/>
    <property type="match status" value="1"/>
</dbReference>
<dbReference type="GO" id="GO:0006139">
    <property type="term" value="P:nucleobase-containing compound metabolic process"/>
    <property type="evidence" value="ECO:0007669"/>
    <property type="project" value="TreeGrafter"/>
</dbReference>
<comment type="catalytic activity">
    <reaction evidence="4">
        <text>P(1),P(3)-bis(5'-adenosyl) triphosphate + H2O = AMP + ADP + 2 H(+)</text>
        <dbReference type="Rhea" id="RHEA:13893"/>
        <dbReference type="ChEBI" id="CHEBI:15377"/>
        <dbReference type="ChEBI" id="CHEBI:15378"/>
        <dbReference type="ChEBI" id="CHEBI:58529"/>
        <dbReference type="ChEBI" id="CHEBI:456215"/>
        <dbReference type="ChEBI" id="CHEBI:456216"/>
        <dbReference type="EC" id="3.6.1.29"/>
    </reaction>
</comment>
<gene>
    <name evidence="11" type="ORF">NQ315_003855</name>
</gene>
<protein>
    <recommendedName>
        <fullName evidence="1">bis(5'-adenosyl)-triphosphatase</fullName>
        <ecNumber evidence="1">3.6.1.29</ecNumber>
    </recommendedName>
</protein>
<evidence type="ECO:0000256" key="8">
    <source>
        <dbReference type="PROSITE-ProRule" id="PRU00464"/>
    </source>
</evidence>
<evidence type="ECO:0000256" key="4">
    <source>
        <dbReference type="ARBA" id="ARBA00047780"/>
    </source>
</evidence>
<dbReference type="PANTHER" id="PTHR23088:SF27">
    <property type="entry name" value="DEAMINATED GLUTATHIONE AMIDASE"/>
    <property type="match status" value="1"/>
</dbReference>
<feature type="site" description="Important for induction of apoptosis" evidence="7">
    <location>
        <position position="389"/>
    </location>
</feature>
<feature type="binding site" evidence="6">
    <location>
        <position position="358"/>
    </location>
    <ligand>
        <name>substrate</name>
    </ligand>
</feature>
<dbReference type="Gene3D" id="3.60.110.10">
    <property type="entry name" value="Carbon-nitrogen hydrolase"/>
    <property type="match status" value="1"/>
</dbReference>
<dbReference type="InterPro" id="IPR039383">
    <property type="entry name" value="FHIT"/>
</dbReference>
<evidence type="ECO:0000256" key="2">
    <source>
        <dbReference type="ARBA" id="ARBA00022741"/>
    </source>
</evidence>
<dbReference type="CDD" id="cd07572">
    <property type="entry name" value="nit"/>
    <property type="match status" value="1"/>
</dbReference>
<organism evidence="11 12">
    <name type="scientific">Exocentrus adspersus</name>
    <dbReference type="NCBI Taxonomy" id="1586481"/>
    <lineage>
        <taxon>Eukaryota</taxon>
        <taxon>Metazoa</taxon>
        <taxon>Ecdysozoa</taxon>
        <taxon>Arthropoda</taxon>
        <taxon>Hexapoda</taxon>
        <taxon>Insecta</taxon>
        <taxon>Pterygota</taxon>
        <taxon>Neoptera</taxon>
        <taxon>Endopterygota</taxon>
        <taxon>Coleoptera</taxon>
        <taxon>Polyphaga</taxon>
        <taxon>Cucujiformia</taxon>
        <taxon>Chrysomeloidea</taxon>
        <taxon>Cerambycidae</taxon>
        <taxon>Lamiinae</taxon>
        <taxon>Acanthocinini</taxon>
        <taxon>Exocentrus</taxon>
    </lineage>
</organism>
<dbReference type="EMBL" id="JANEYG010000019">
    <property type="protein sequence ID" value="KAJ8919271.1"/>
    <property type="molecule type" value="Genomic_DNA"/>
</dbReference>
<dbReference type="EC" id="3.6.1.29" evidence="1"/>
<feature type="active site" description="Tele-AMP-histidine intermediate" evidence="5">
    <location>
        <position position="371"/>
    </location>
</feature>
<dbReference type="InterPro" id="IPR045254">
    <property type="entry name" value="Nit1/2_C-N_Hydrolase"/>
</dbReference>
<evidence type="ECO:0000313" key="11">
    <source>
        <dbReference type="EMBL" id="KAJ8919271.1"/>
    </source>
</evidence>
<dbReference type="PROSITE" id="PS50263">
    <property type="entry name" value="CN_HYDROLASE"/>
    <property type="match status" value="1"/>
</dbReference>
<reference evidence="11 12" key="1">
    <citation type="journal article" date="2023" name="Insect Mol. Biol.">
        <title>Genome sequencing provides insights into the evolution of gene families encoding plant cell wall-degrading enzymes in longhorned beetles.</title>
        <authorList>
            <person name="Shin N.R."/>
            <person name="Okamura Y."/>
            <person name="Kirsch R."/>
            <person name="Pauchet Y."/>
        </authorList>
    </citation>
    <scope>NUCLEOTIDE SEQUENCE [LARGE SCALE GENOMIC DNA]</scope>
    <source>
        <strain evidence="11">EAD_L_NR</strain>
    </source>
</reference>
<dbReference type="FunFam" id="3.30.428.10:FF:000011">
    <property type="entry name" value="Fragile histidine triad"/>
    <property type="match status" value="1"/>
</dbReference>
<dbReference type="InterPro" id="IPR011146">
    <property type="entry name" value="HIT-like"/>
</dbReference>
<dbReference type="PROSITE" id="PS00892">
    <property type="entry name" value="HIT_1"/>
    <property type="match status" value="1"/>
</dbReference>
<feature type="binding site" evidence="6">
    <location>
        <position position="302"/>
    </location>
    <ligand>
        <name>substrate</name>
    </ligand>
</feature>
<evidence type="ECO:0000256" key="7">
    <source>
        <dbReference type="PIRSR" id="PIRSR639383-3"/>
    </source>
</evidence>
<dbReference type="PROSITE" id="PS51084">
    <property type="entry name" value="HIT_2"/>
    <property type="match status" value="1"/>
</dbReference>
<dbReference type="GO" id="GO:0016811">
    <property type="term" value="F:hydrolase activity, acting on carbon-nitrogen (but not peptide) bonds, in linear amides"/>
    <property type="evidence" value="ECO:0007669"/>
    <property type="project" value="InterPro"/>
</dbReference>
<evidence type="ECO:0000256" key="1">
    <source>
        <dbReference type="ARBA" id="ARBA00012377"/>
    </source>
</evidence>
<evidence type="ECO:0000256" key="5">
    <source>
        <dbReference type="PIRSR" id="PIRSR639383-1"/>
    </source>
</evidence>
<dbReference type="InterPro" id="IPR019808">
    <property type="entry name" value="Histidine_triad_CS"/>
</dbReference>
<feature type="domain" description="HIT" evidence="10">
    <location>
        <begin position="276"/>
        <end position="384"/>
    </location>
</feature>
<dbReference type="Proteomes" id="UP001159042">
    <property type="component" value="Unassembled WGS sequence"/>
</dbReference>
<dbReference type="PANTHER" id="PTHR23088">
    <property type="entry name" value="NITRILASE-RELATED"/>
    <property type="match status" value="1"/>
</dbReference>
<evidence type="ECO:0000313" key="12">
    <source>
        <dbReference type="Proteomes" id="UP001159042"/>
    </source>
</evidence>
<dbReference type="InterPro" id="IPR036265">
    <property type="entry name" value="HIT-like_sf"/>
</dbReference>
<keyword evidence="3" id="KW-0378">Hydrolase</keyword>
<dbReference type="SUPFAM" id="SSF54197">
    <property type="entry name" value="HIT-like"/>
    <property type="match status" value="1"/>
</dbReference>
<feature type="short sequence motif" description="Histidine triad motif" evidence="8">
    <location>
        <begin position="369"/>
        <end position="373"/>
    </location>
</feature>
<dbReference type="InterPro" id="IPR036526">
    <property type="entry name" value="C-N_Hydrolase_sf"/>
</dbReference>
<evidence type="ECO:0000259" key="10">
    <source>
        <dbReference type="PROSITE" id="PS51084"/>
    </source>
</evidence>
<dbReference type="GO" id="GO:0000166">
    <property type="term" value="F:nucleotide binding"/>
    <property type="evidence" value="ECO:0007669"/>
    <property type="project" value="UniProtKB-KW"/>
</dbReference>
<dbReference type="Pfam" id="PF01230">
    <property type="entry name" value="HIT"/>
    <property type="match status" value="1"/>
</dbReference>
<dbReference type="CDD" id="cd01275">
    <property type="entry name" value="FHIT"/>
    <property type="match status" value="1"/>
</dbReference>
<keyword evidence="12" id="KW-1185">Reference proteome</keyword>
<proteinExistence type="predicted"/>
<evidence type="ECO:0000259" key="9">
    <source>
        <dbReference type="PROSITE" id="PS50263"/>
    </source>
</evidence>
<feature type="binding site" evidence="6">
    <location>
        <position position="373"/>
    </location>
    <ligand>
        <name>substrate</name>
    </ligand>
</feature>
<comment type="caution">
    <text evidence="11">The sequence shown here is derived from an EMBL/GenBank/DDBJ whole genome shotgun (WGS) entry which is preliminary data.</text>
</comment>
<dbReference type="InterPro" id="IPR003010">
    <property type="entry name" value="C-N_Hydrolase"/>
</dbReference>